<feature type="domain" description="Type 4 fimbrial biogenesis protein PilX N-terminal" evidence="2">
    <location>
        <begin position="19"/>
        <end position="68"/>
    </location>
</feature>
<organism evidence="3">
    <name type="scientific">hydrothermal vent metagenome</name>
    <dbReference type="NCBI Taxonomy" id="652676"/>
    <lineage>
        <taxon>unclassified sequences</taxon>
        <taxon>metagenomes</taxon>
        <taxon>ecological metagenomes</taxon>
    </lineage>
</organism>
<reference evidence="3" key="1">
    <citation type="submission" date="2018-06" db="EMBL/GenBank/DDBJ databases">
        <authorList>
            <person name="Zhirakovskaya E."/>
        </authorList>
    </citation>
    <scope>NUCLEOTIDE SEQUENCE</scope>
</reference>
<dbReference type="AlphaFoldDB" id="A0A3B1CMK3"/>
<accession>A0A3B1CMK3</accession>
<feature type="transmembrane region" description="Helical" evidence="1">
    <location>
        <begin position="20"/>
        <end position="40"/>
    </location>
</feature>
<keyword evidence="1" id="KW-0812">Transmembrane</keyword>
<protein>
    <recommendedName>
        <fullName evidence="2">Type 4 fimbrial biogenesis protein PilX N-terminal domain-containing protein</fullName>
    </recommendedName>
</protein>
<evidence type="ECO:0000256" key="1">
    <source>
        <dbReference type="SAM" id="Phobius"/>
    </source>
</evidence>
<evidence type="ECO:0000313" key="3">
    <source>
        <dbReference type="EMBL" id="VAX31389.1"/>
    </source>
</evidence>
<gene>
    <name evidence="3" type="ORF">MNBD_NITROSPIRAE02-76</name>
</gene>
<evidence type="ECO:0000259" key="2">
    <source>
        <dbReference type="Pfam" id="PF14341"/>
    </source>
</evidence>
<name>A0A3B1CMK3_9ZZZZ</name>
<dbReference type="InterPro" id="IPR025746">
    <property type="entry name" value="PilX_N_dom"/>
</dbReference>
<keyword evidence="1" id="KW-1133">Transmembrane helix</keyword>
<keyword evidence="1" id="KW-0472">Membrane</keyword>
<dbReference type="EMBL" id="UOGH01000203">
    <property type="protein sequence ID" value="VAX31389.1"/>
    <property type="molecule type" value="Genomic_DNA"/>
</dbReference>
<proteinExistence type="predicted"/>
<sequence length="181" mass="19350">MKKRQTNKNAREKLNGQDGFILIIALLSLLALTAIGILAISTSTTEVMIAGNTRLREIGFSSADSGIELSEPVLRNINNLEFTDIPRAELSDRMTDLSAERNCISQLDPDSENFPVNIGGNTNVRVDIDYVNAGDPGPGYALEEGGPPIVKKTYIINATSSGASGSEATVGAVYFLIGWCD</sequence>
<dbReference type="Pfam" id="PF14341">
    <property type="entry name" value="PilX_N"/>
    <property type="match status" value="1"/>
</dbReference>